<keyword evidence="5" id="KW-1015">Disulfide bond</keyword>
<reference evidence="9" key="1">
    <citation type="submission" date="2015-10" db="EMBL/GenBank/DDBJ databases">
        <title>EvidentialGene: Evidence-directed Construction of Complete mRNA Transcriptomes without Genomes.</title>
        <authorList>
            <person name="Gilbert D.G."/>
        </authorList>
    </citation>
    <scope>NUCLEOTIDE SEQUENCE</scope>
</reference>
<dbReference type="PANTHER" id="PTHR21050:SF1">
    <property type="entry name" value="MIDKINE AND PLEIOTROPHIN 1, ISOFORM A-RELATED"/>
    <property type="match status" value="1"/>
</dbReference>
<dbReference type="PANTHER" id="PTHR21050">
    <property type="entry name" value="MIDKINE AND PLEIOTROPHIN 1, ISOFORM A-RELATED"/>
    <property type="match status" value="1"/>
</dbReference>
<name>A0A0P6DBZ5_9CRUS</name>
<feature type="signal peptide" evidence="7">
    <location>
        <begin position="1"/>
        <end position="19"/>
    </location>
</feature>
<keyword evidence="3" id="KW-0964">Secreted</keyword>
<feature type="region of interest" description="Disordered" evidence="6">
    <location>
        <begin position="108"/>
        <end position="149"/>
    </location>
</feature>
<feature type="region of interest" description="Disordered" evidence="6">
    <location>
        <begin position="26"/>
        <end position="95"/>
    </location>
</feature>
<feature type="compositionally biased region" description="Acidic residues" evidence="6">
    <location>
        <begin position="26"/>
        <end position="53"/>
    </location>
</feature>
<evidence type="ECO:0000256" key="1">
    <source>
        <dbReference type="ARBA" id="ARBA00004613"/>
    </source>
</evidence>
<evidence type="ECO:0000256" key="7">
    <source>
        <dbReference type="SAM" id="SignalP"/>
    </source>
</evidence>
<keyword evidence="11" id="KW-1185">Reference proteome</keyword>
<comment type="similarity">
    <text evidence="2">Belongs to the pleiotrophin family.</text>
</comment>
<dbReference type="GO" id="GO:0048332">
    <property type="term" value="P:mesoderm morphogenesis"/>
    <property type="evidence" value="ECO:0007669"/>
    <property type="project" value="TreeGrafter"/>
</dbReference>
<dbReference type="InterPro" id="IPR038130">
    <property type="entry name" value="PTN/MK_C_dom_sf"/>
</dbReference>
<dbReference type="Proteomes" id="UP000076858">
    <property type="component" value="Unassembled WGS sequence"/>
</dbReference>
<dbReference type="GO" id="GO:0005576">
    <property type="term" value="C:extracellular region"/>
    <property type="evidence" value="ECO:0007669"/>
    <property type="project" value="UniProtKB-SubCell"/>
</dbReference>
<evidence type="ECO:0000313" key="9">
    <source>
        <dbReference type="EMBL" id="JAN06369.1"/>
    </source>
</evidence>
<feature type="compositionally biased region" description="Gly residues" evidence="6">
    <location>
        <begin position="138"/>
        <end position="149"/>
    </location>
</feature>
<comment type="subcellular location">
    <subcellularLocation>
        <location evidence="1">Secreted</location>
    </subcellularLocation>
</comment>
<feature type="chain" id="PRO_5007982392" description="Pleiotrophin/Midkine C-terminal domain-containing protein" evidence="7">
    <location>
        <begin position="20"/>
        <end position="149"/>
    </location>
</feature>
<evidence type="ECO:0000313" key="11">
    <source>
        <dbReference type="Proteomes" id="UP000076858"/>
    </source>
</evidence>
<evidence type="ECO:0000256" key="6">
    <source>
        <dbReference type="SAM" id="MobiDB-lite"/>
    </source>
</evidence>
<evidence type="ECO:0000259" key="8">
    <source>
        <dbReference type="Pfam" id="PF01091"/>
    </source>
</evidence>
<evidence type="ECO:0000256" key="4">
    <source>
        <dbReference type="ARBA" id="ARBA00022729"/>
    </source>
</evidence>
<keyword evidence="4 7" id="KW-0732">Signal</keyword>
<sequence length="149" mass="16301">MKWTLFLLLVAGAVVLAAAQDLEEDNELFTEDQQDEASTAEDNSSNEEDEDDQVNLRVVRSASQPEGAGRGRNRGSTRGNAEQGERRRRGEGKACRYTKGAWSECNTATNQRSRSMTLKKGDSSCEQSKTITKKCKKGGAGGAGRRNRN</sequence>
<dbReference type="InterPro" id="IPR020090">
    <property type="entry name" value="PTN/MK_C_dom"/>
</dbReference>
<feature type="domain" description="Pleiotrophin/Midkine C-terminal" evidence="8">
    <location>
        <begin position="92"/>
        <end position="138"/>
    </location>
</feature>
<dbReference type="InterPro" id="IPR020091">
    <property type="entry name" value="PTN/MK_diS_sf"/>
</dbReference>
<accession>A0A0P6DBZ5</accession>
<dbReference type="EMBL" id="GDIQ01088368">
    <property type="protein sequence ID" value="JAN06369.1"/>
    <property type="molecule type" value="Transcribed_RNA"/>
</dbReference>
<dbReference type="Gene3D" id="2.30.90.10">
    <property type="entry name" value="Heparin-binding Growth Factor, Midkine, Chain A- C-terminal Domain"/>
    <property type="match status" value="1"/>
</dbReference>
<organism evidence="9">
    <name type="scientific">Daphnia magna</name>
    <dbReference type="NCBI Taxonomy" id="35525"/>
    <lineage>
        <taxon>Eukaryota</taxon>
        <taxon>Metazoa</taxon>
        <taxon>Ecdysozoa</taxon>
        <taxon>Arthropoda</taxon>
        <taxon>Crustacea</taxon>
        <taxon>Branchiopoda</taxon>
        <taxon>Diplostraca</taxon>
        <taxon>Cladocera</taxon>
        <taxon>Anomopoda</taxon>
        <taxon>Daphniidae</taxon>
        <taxon>Daphnia</taxon>
    </lineage>
</organism>
<evidence type="ECO:0000256" key="2">
    <source>
        <dbReference type="ARBA" id="ARBA00005403"/>
    </source>
</evidence>
<dbReference type="Pfam" id="PF01091">
    <property type="entry name" value="PTN_MK_C"/>
    <property type="match status" value="1"/>
</dbReference>
<dbReference type="AlphaFoldDB" id="A0A0P6DBZ5"/>
<reference evidence="10 11" key="2">
    <citation type="submission" date="2016-03" db="EMBL/GenBank/DDBJ databases">
        <title>EvidentialGene: Evidence-directed Construction of Genes on Genomes.</title>
        <authorList>
            <person name="Gilbert D.G."/>
            <person name="Choi J.-H."/>
            <person name="Mockaitis K."/>
            <person name="Colbourne J."/>
            <person name="Pfrender M."/>
        </authorList>
    </citation>
    <scope>NUCLEOTIDE SEQUENCE [LARGE SCALE GENOMIC DNA]</scope>
    <source>
        <strain evidence="10 11">Xinb3</strain>
        <tissue evidence="10">Complete organism</tissue>
    </source>
</reference>
<dbReference type="FunFam" id="2.30.90.10:FF:000001">
    <property type="entry name" value="Pleiotrophin"/>
    <property type="match status" value="1"/>
</dbReference>
<proteinExistence type="inferred from homology"/>
<gene>
    <name evidence="10" type="ORF">APZ42_014912</name>
</gene>
<evidence type="ECO:0000256" key="5">
    <source>
        <dbReference type="ARBA" id="ARBA00023157"/>
    </source>
</evidence>
<dbReference type="SUPFAM" id="SSF57288">
    <property type="entry name" value="Midkine"/>
    <property type="match status" value="1"/>
</dbReference>
<dbReference type="OrthoDB" id="8818336at2759"/>
<protein>
    <recommendedName>
        <fullName evidence="8">Pleiotrophin/Midkine C-terminal domain-containing protein</fullName>
    </recommendedName>
</protein>
<dbReference type="GO" id="GO:0008083">
    <property type="term" value="F:growth factor activity"/>
    <property type="evidence" value="ECO:0007669"/>
    <property type="project" value="InterPro"/>
</dbReference>
<evidence type="ECO:0000256" key="3">
    <source>
        <dbReference type="ARBA" id="ARBA00022525"/>
    </source>
</evidence>
<dbReference type="EMBL" id="LRGB01000512">
    <property type="protein sequence ID" value="KZS18427.1"/>
    <property type="molecule type" value="Genomic_DNA"/>
</dbReference>
<dbReference type="GO" id="GO:0008201">
    <property type="term" value="F:heparin binding"/>
    <property type="evidence" value="ECO:0007669"/>
    <property type="project" value="TreeGrafter"/>
</dbReference>
<evidence type="ECO:0000313" key="10">
    <source>
        <dbReference type="EMBL" id="KZS18427.1"/>
    </source>
</evidence>